<proteinExistence type="predicted"/>
<dbReference type="Gene3D" id="1.10.8.60">
    <property type="match status" value="1"/>
</dbReference>
<evidence type="ECO:0000256" key="5">
    <source>
        <dbReference type="ARBA" id="ARBA00023163"/>
    </source>
</evidence>
<dbReference type="CDD" id="cd00009">
    <property type="entry name" value="AAA"/>
    <property type="match status" value="1"/>
</dbReference>
<dbReference type="PROSITE" id="PS50045">
    <property type="entry name" value="SIGMA54_INTERACT_4"/>
    <property type="match status" value="1"/>
</dbReference>
<feature type="domain" description="FHA" evidence="7">
    <location>
        <begin position="38"/>
        <end position="87"/>
    </location>
</feature>
<dbReference type="InterPro" id="IPR025943">
    <property type="entry name" value="Sigma_54_int_dom_ATP-bd_2"/>
</dbReference>
<dbReference type="PROSITE" id="PS00688">
    <property type="entry name" value="SIGMA54_INTERACT_3"/>
    <property type="match status" value="1"/>
</dbReference>
<name>A0A0F6VZP4_9BACT</name>
<dbReference type="SMART" id="SM00382">
    <property type="entry name" value="AAA"/>
    <property type="match status" value="1"/>
</dbReference>
<evidence type="ECO:0000259" key="7">
    <source>
        <dbReference type="PROSITE" id="PS50006"/>
    </source>
</evidence>
<dbReference type="InterPro" id="IPR008984">
    <property type="entry name" value="SMAD_FHA_dom_sf"/>
</dbReference>
<dbReference type="EMBL" id="CP011125">
    <property type="protein sequence ID" value="AKF03756.1"/>
    <property type="molecule type" value="Genomic_DNA"/>
</dbReference>
<dbReference type="FunFam" id="3.40.50.300:FF:000006">
    <property type="entry name" value="DNA-binding transcriptional regulator NtrC"/>
    <property type="match status" value="1"/>
</dbReference>
<dbReference type="InterPro" id="IPR025944">
    <property type="entry name" value="Sigma_54_int_dom_CS"/>
</dbReference>
<dbReference type="Gene3D" id="3.40.50.300">
    <property type="entry name" value="P-loop containing nucleotide triphosphate hydrolases"/>
    <property type="match status" value="1"/>
</dbReference>
<keyword evidence="10" id="KW-1185">Reference proteome</keyword>
<evidence type="ECO:0000313" key="10">
    <source>
        <dbReference type="Proteomes" id="UP000034883"/>
    </source>
</evidence>
<accession>A0A0F6VZP4</accession>
<dbReference type="Pfam" id="PF25601">
    <property type="entry name" value="AAA_lid_14"/>
    <property type="match status" value="1"/>
</dbReference>
<dbReference type="Pfam" id="PF00498">
    <property type="entry name" value="FHA"/>
    <property type="match status" value="1"/>
</dbReference>
<dbReference type="PROSITE" id="PS00675">
    <property type="entry name" value="SIGMA54_INTERACT_1"/>
    <property type="match status" value="1"/>
</dbReference>
<dbReference type="PROSITE" id="PS00676">
    <property type="entry name" value="SIGMA54_INTERACT_2"/>
    <property type="match status" value="1"/>
</dbReference>
<dbReference type="SUPFAM" id="SSF49879">
    <property type="entry name" value="SMAD/FHA domain"/>
    <property type="match status" value="1"/>
</dbReference>
<dbReference type="GO" id="GO:0006355">
    <property type="term" value="P:regulation of DNA-templated transcription"/>
    <property type="evidence" value="ECO:0007669"/>
    <property type="project" value="InterPro"/>
</dbReference>
<keyword evidence="5" id="KW-0804">Transcription</keyword>
<dbReference type="InterPro" id="IPR025662">
    <property type="entry name" value="Sigma_54_int_dom_ATP-bd_1"/>
</dbReference>
<evidence type="ECO:0000256" key="1">
    <source>
        <dbReference type="ARBA" id="ARBA00022741"/>
    </source>
</evidence>
<dbReference type="Pfam" id="PF00158">
    <property type="entry name" value="Sigma54_activat"/>
    <property type="match status" value="1"/>
</dbReference>
<feature type="region of interest" description="Disordered" evidence="6">
    <location>
        <begin position="354"/>
        <end position="376"/>
    </location>
</feature>
<dbReference type="GO" id="GO:0003677">
    <property type="term" value="F:DNA binding"/>
    <property type="evidence" value="ECO:0007669"/>
    <property type="project" value="UniProtKB-KW"/>
</dbReference>
<dbReference type="InterPro" id="IPR058031">
    <property type="entry name" value="AAA_lid_NorR"/>
</dbReference>
<dbReference type="InterPro" id="IPR003593">
    <property type="entry name" value="AAA+_ATPase"/>
</dbReference>
<keyword evidence="3" id="KW-0805">Transcription regulation</keyword>
<dbReference type="PANTHER" id="PTHR32071">
    <property type="entry name" value="TRANSCRIPTIONAL REGULATORY PROTEIN"/>
    <property type="match status" value="1"/>
</dbReference>
<dbReference type="InterPro" id="IPR027417">
    <property type="entry name" value="P-loop_NTPase"/>
</dbReference>
<evidence type="ECO:0000256" key="2">
    <source>
        <dbReference type="ARBA" id="ARBA00022840"/>
    </source>
</evidence>
<dbReference type="SUPFAM" id="SSF46689">
    <property type="entry name" value="Homeodomain-like"/>
    <property type="match status" value="1"/>
</dbReference>
<feature type="domain" description="Sigma-54 factor interaction" evidence="8">
    <location>
        <begin position="126"/>
        <end position="354"/>
    </location>
</feature>
<dbReference type="KEGG" id="samy:DB32_000905"/>
<dbReference type="SUPFAM" id="SSF52540">
    <property type="entry name" value="P-loop containing nucleoside triphosphate hydrolases"/>
    <property type="match status" value="1"/>
</dbReference>
<dbReference type="PROSITE" id="PS50006">
    <property type="entry name" value="FHA_DOMAIN"/>
    <property type="match status" value="1"/>
</dbReference>
<dbReference type="PANTHER" id="PTHR32071:SF117">
    <property type="entry name" value="PTS-DEPENDENT DIHYDROXYACETONE KINASE OPERON REGULATORY PROTEIN-RELATED"/>
    <property type="match status" value="1"/>
</dbReference>
<reference evidence="9 10" key="1">
    <citation type="submission" date="2015-03" db="EMBL/GenBank/DDBJ databases">
        <title>Genome assembly of Sandaracinus amylolyticus DSM 53668.</title>
        <authorList>
            <person name="Sharma G."/>
            <person name="Subramanian S."/>
        </authorList>
    </citation>
    <scope>NUCLEOTIDE SEQUENCE [LARGE SCALE GENOMIC DNA]</scope>
    <source>
        <strain evidence="9 10">DSM 53668</strain>
    </source>
</reference>
<organism evidence="9 10">
    <name type="scientific">Sandaracinus amylolyticus</name>
    <dbReference type="NCBI Taxonomy" id="927083"/>
    <lineage>
        <taxon>Bacteria</taxon>
        <taxon>Pseudomonadati</taxon>
        <taxon>Myxococcota</taxon>
        <taxon>Polyangia</taxon>
        <taxon>Polyangiales</taxon>
        <taxon>Sandaracinaceae</taxon>
        <taxon>Sandaracinus</taxon>
    </lineage>
</organism>
<sequence length="435" mass="47249">MPDTVPLLSYGLPVQTLSITVTAGPLAGRSVVSERDVLTIGSASGNDLVLEDPTVSRFHLELRSSGGRIEIVDLGSTNGTRVGPVLLRQSRAEIAAGTTITLGGTQLRVEDGAWIVDDDAPPIAGLYGRSEPLRRLAATIASLAPTNVSVYVRGESGTGKELVARAIHDSGPRREQPFVTVDCGAISPTLFASELFGHERGAFTGADRRHVGAFERANGGTVFLDEVAELSPELQASLLGALERRRIRRVGGTQDIPIDLRVVCATHRDLRAEVNANRFRLDLFYRLAIVRVLVPPLRERASDVPTLIAHFLEEAGYEGPIDALFPPASIDELKRRPWPGNVRELRNTVLATLALGRPPPDDDDDAPPSAPGATAIPDALLRRPYKEARREVVDAFERRYLEALLERTESVRAAAREASMDRSYLIELLRRHGLG</sequence>
<gene>
    <name evidence="9" type="ORF">DB32_000905</name>
</gene>
<dbReference type="STRING" id="927083.DB32_000905"/>
<keyword evidence="1" id="KW-0547">Nucleotide-binding</keyword>
<evidence type="ECO:0000259" key="8">
    <source>
        <dbReference type="PROSITE" id="PS50045"/>
    </source>
</evidence>
<evidence type="ECO:0000256" key="4">
    <source>
        <dbReference type="ARBA" id="ARBA00023125"/>
    </source>
</evidence>
<dbReference type="SMART" id="SM00240">
    <property type="entry name" value="FHA"/>
    <property type="match status" value="1"/>
</dbReference>
<evidence type="ECO:0000256" key="6">
    <source>
        <dbReference type="SAM" id="MobiDB-lite"/>
    </source>
</evidence>
<evidence type="ECO:0000313" key="9">
    <source>
        <dbReference type="EMBL" id="AKF03756.1"/>
    </source>
</evidence>
<dbReference type="Proteomes" id="UP000034883">
    <property type="component" value="Chromosome"/>
</dbReference>
<dbReference type="CDD" id="cd00060">
    <property type="entry name" value="FHA"/>
    <property type="match status" value="1"/>
</dbReference>
<evidence type="ECO:0000256" key="3">
    <source>
        <dbReference type="ARBA" id="ARBA00023015"/>
    </source>
</evidence>
<keyword evidence="2" id="KW-0067">ATP-binding</keyword>
<dbReference type="InterPro" id="IPR009057">
    <property type="entry name" value="Homeodomain-like_sf"/>
</dbReference>
<dbReference type="Gene3D" id="1.10.10.60">
    <property type="entry name" value="Homeodomain-like"/>
    <property type="match status" value="1"/>
</dbReference>
<dbReference type="InterPro" id="IPR002078">
    <property type="entry name" value="Sigma_54_int"/>
</dbReference>
<protein>
    <submittedName>
        <fullName evidence="9">Response regulator of zinc sigma-54-dependent two-component system</fullName>
    </submittedName>
</protein>
<dbReference type="Gene3D" id="2.60.200.20">
    <property type="match status" value="1"/>
</dbReference>
<dbReference type="GO" id="GO:0005524">
    <property type="term" value="F:ATP binding"/>
    <property type="evidence" value="ECO:0007669"/>
    <property type="project" value="UniProtKB-KW"/>
</dbReference>
<dbReference type="AlphaFoldDB" id="A0A0F6VZP4"/>
<dbReference type="InterPro" id="IPR000253">
    <property type="entry name" value="FHA_dom"/>
</dbReference>
<keyword evidence="4" id="KW-0238">DNA-binding</keyword>